<accession>A0A2T3BGE1</accession>
<evidence type="ECO:0000313" key="7">
    <source>
        <dbReference type="Proteomes" id="UP000241818"/>
    </source>
</evidence>
<evidence type="ECO:0000256" key="1">
    <source>
        <dbReference type="ARBA" id="ARBA00023015"/>
    </source>
</evidence>
<keyword evidence="1" id="KW-0805">Transcription regulation</keyword>
<keyword evidence="7" id="KW-1185">Reference proteome</keyword>
<dbReference type="Pfam" id="PF04082">
    <property type="entry name" value="Fungal_trans"/>
    <property type="match status" value="1"/>
</dbReference>
<evidence type="ECO:0000256" key="2">
    <source>
        <dbReference type="ARBA" id="ARBA00023163"/>
    </source>
</evidence>
<dbReference type="STRING" id="857342.A0A2T3BGE1"/>
<keyword evidence="2" id="KW-0804">Transcription</keyword>
<protein>
    <recommendedName>
        <fullName evidence="5">Xylanolytic transcriptional activator regulatory domain-containing protein</fullName>
    </recommendedName>
</protein>
<dbReference type="PANTHER" id="PTHR47424">
    <property type="entry name" value="REGULATORY PROTEIN GAL4"/>
    <property type="match status" value="1"/>
</dbReference>
<dbReference type="PANTHER" id="PTHR47424:SF6">
    <property type="entry name" value="PROLINE UTILIZATION TRANS-ACTIVATOR"/>
    <property type="match status" value="1"/>
</dbReference>
<feature type="compositionally biased region" description="Basic and acidic residues" evidence="4">
    <location>
        <begin position="22"/>
        <end position="33"/>
    </location>
</feature>
<evidence type="ECO:0000256" key="4">
    <source>
        <dbReference type="SAM" id="MobiDB-lite"/>
    </source>
</evidence>
<dbReference type="GeneID" id="36576014"/>
<dbReference type="RefSeq" id="XP_024726001.1">
    <property type="nucleotide sequence ID" value="XM_024867933.1"/>
</dbReference>
<sequence>MHVVGLIPSSYVRDLEARVKAYEGKPDATRPRSPDPGGSGAARGSSNFSEARRSSPGYAGGTDEADGGDDVPFLLEELPRLVMTQNGVPKYEDVGDISSSQSLARNLIKSFRSEDSALDIEIRGLPYNPAAWPARRPSLTRLPQLPPYNVAKRLFSVQYLYIGTIFSFVEPTLFENRLQQAYSRTLDIADREACLGYCEVLLVLAYGQMYSVNEWSGPDGPPGFEYFMQALQLLPDIHEEGSVLFVEVLSLVGYFMQNLNRRDAAFLYIGLALRMAISLGLHREISEPSLDIVAREHRRRLWWSVYSMDRILCAKSGNPITITGNGHGSPFDGRLLLKEEICPATVLLHYTELSRILGKISESIYRKSRKTGLTLIASVQSIMSDLSSWYRGFPPALRFDFSRADQQINREAVSIFLHYYQCINMTARPLLFHVVKKRLENREVEKRTDWKHGLSEPTIAVIEACISASRDSTTMLHYAAKQNLVATYGYMDGEHAFSAAIVLVMVNIAFPVNDRDNAAMDMALGVLRWMADKGNSHIQARHQFLLNLRSRIPSESTTTPDTSASIIPPHVSTHANNTSNAFVPLTLTNNSDIDTTVPFPESTNPSLDHMLRFETTSGDAGLWEEGYRNFDINVVNMDFDWTQLTDPATALDIYSTMPGSERDFHNAT</sequence>
<dbReference type="AlphaFoldDB" id="A0A2T3BGE1"/>
<dbReference type="CDD" id="cd12148">
    <property type="entry name" value="fungal_TF_MHR"/>
    <property type="match status" value="1"/>
</dbReference>
<dbReference type="OrthoDB" id="3990906at2759"/>
<dbReference type="GO" id="GO:0003677">
    <property type="term" value="F:DNA binding"/>
    <property type="evidence" value="ECO:0007669"/>
    <property type="project" value="InterPro"/>
</dbReference>
<dbReference type="Proteomes" id="UP000241818">
    <property type="component" value="Unassembled WGS sequence"/>
</dbReference>
<feature type="domain" description="Xylanolytic transcriptional activator regulatory" evidence="5">
    <location>
        <begin position="265"/>
        <end position="336"/>
    </location>
</feature>
<dbReference type="GO" id="GO:0008270">
    <property type="term" value="F:zinc ion binding"/>
    <property type="evidence" value="ECO:0007669"/>
    <property type="project" value="InterPro"/>
</dbReference>
<dbReference type="SMART" id="SM00906">
    <property type="entry name" value="Fungal_trans"/>
    <property type="match status" value="1"/>
</dbReference>
<dbReference type="GO" id="GO:0006351">
    <property type="term" value="P:DNA-templated transcription"/>
    <property type="evidence" value="ECO:0007669"/>
    <property type="project" value="InterPro"/>
</dbReference>
<feature type="region of interest" description="Disordered" evidence="4">
    <location>
        <begin position="22"/>
        <end position="70"/>
    </location>
</feature>
<dbReference type="EMBL" id="KZ679006">
    <property type="protein sequence ID" value="PSS28476.1"/>
    <property type="molecule type" value="Genomic_DNA"/>
</dbReference>
<dbReference type="InterPro" id="IPR007219">
    <property type="entry name" value="XnlR_reg_dom"/>
</dbReference>
<gene>
    <name evidence="6" type="ORF">M430DRAFT_47480</name>
</gene>
<reference evidence="6 7" key="1">
    <citation type="journal article" date="2018" name="New Phytol.">
        <title>Comparative genomics and transcriptomics depict ericoid mycorrhizal fungi as versatile saprotrophs and plant mutualists.</title>
        <authorList>
            <person name="Martino E."/>
            <person name="Morin E."/>
            <person name="Grelet G.A."/>
            <person name="Kuo A."/>
            <person name="Kohler A."/>
            <person name="Daghino S."/>
            <person name="Barry K.W."/>
            <person name="Cichocki N."/>
            <person name="Clum A."/>
            <person name="Dockter R.B."/>
            <person name="Hainaut M."/>
            <person name="Kuo R.C."/>
            <person name="LaButti K."/>
            <person name="Lindahl B.D."/>
            <person name="Lindquist E.A."/>
            <person name="Lipzen A."/>
            <person name="Khouja H.R."/>
            <person name="Magnuson J."/>
            <person name="Murat C."/>
            <person name="Ohm R.A."/>
            <person name="Singer S.W."/>
            <person name="Spatafora J.W."/>
            <person name="Wang M."/>
            <person name="Veneault-Fourrey C."/>
            <person name="Henrissat B."/>
            <person name="Grigoriev I.V."/>
            <person name="Martin F.M."/>
            <person name="Perotto S."/>
        </authorList>
    </citation>
    <scope>NUCLEOTIDE SEQUENCE [LARGE SCALE GENOMIC DNA]</scope>
    <source>
        <strain evidence="6 7">ATCC 22711</strain>
    </source>
</reference>
<proteinExistence type="predicted"/>
<evidence type="ECO:0000256" key="3">
    <source>
        <dbReference type="ARBA" id="ARBA00023242"/>
    </source>
</evidence>
<evidence type="ECO:0000313" key="6">
    <source>
        <dbReference type="EMBL" id="PSS28476.1"/>
    </source>
</evidence>
<dbReference type="InParanoid" id="A0A2T3BGE1"/>
<name>A0A2T3BGE1_AMORE</name>
<organism evidence="6 7">
    <name type="scientific">Amorphotheca resinae ATCC 22711</name>
    <dbReference type="NCBI Taxonomy" id="857342"/>
    <lineage>
        <taxon>Eukaryota</taxon>
        <taxon>Fungi</taxon>
        <taxon>Dikarya</taxon>
        <taxon>Ascomycota</taxon>
        <taxon>Pezizomycotina</taxon>
        <taxon>Leotiomycetes</taxon>
        <taxon>Helotiales</taxon>
        <taxon>Amorphothecaceae</taxon>
        <taxon>Amorphotheca</taxon>
    </lineage>
</organism>
<dbReference type="InterPro" id="IPR051127">
    <property type="entry name" value="Fungal_SecMet_Regulators"/>
</dbReference>
<evidence type="ECO:0000259" key="5">
    <source>
        <dbReference type="SMART" id="SM00906"/>
    </source>
</evidence>
<keyword evidence="3" id="KW-0539">Nucleus</keyword>